<keyword evidence="2" id="KW-1185">Reference proteome</keyword>
<dbReference type="EMBL" id="HG806706">
    <property type="protein sequence ID" value="CDW59719.1"/>
    <property type="molecule type" value="Genomic_DNA"/>
</dbReference>
<accession>A0A077ZJ11</accession>
<gene>
    <name evidence="1" type="ORF">TTRE_0000805901</name>
</gene>
<name>A0A077ZJ11_TRITR</name>
<dbReference type="OrthoDB" id="10340526at2759"/>
<organism evidence="1 2">
    <name type="scientific">Trichuris trichiura</name>
    <name type="common">Whipworm</name>
    <name type="synonym">Trichocephalus trichiurus</name>
    <dbReference type="NCBI Taxonomy" id="36087"/>
    <lineage>
        <taxon>Eukaryota</taxon>
        <taxon>Metazoa</taxon>
        <taxon>Ecdysozoa</taxon>
        <taxon>Nematoda</taxon>
        <taxon>Enoplea</taxon>
        <taxon>Dorylaimia</taxon>
        <taxon>Trichinellida</taxon>
        <taxon>Trichuridae</taxon>
        <taxon>Trichuris</taxon>
    </lineage>
</organism>
<protein>
    <submittedName>
        <fullName evidence="1">Uncharacterized protein</fullName>
    </submittedName>
</protein>
<reference evidence="1" key="1">
    <citation type="submission" date="2014-01" db="EMBL/GenBank/DDBJ databases">
        <authorList>
            <person name="Aslett M."/>
        </authorList>
    </citation>
    <scope>NUCLEOTIDE SEQUENCE</scope>
</reference>
<evidence type="ECO:0000313" key="2">
    <source>
        <dbReference type="Proteomes" id="UP000030665"/>
    </source>
</evidence>
<dbReference type="Proteomes" id="UP000030665">
    <property type="component" value="Unassembled WGS sequence"/>
</dbReference>
<reference evidence="1" key="2">
    <citation type="submission" date="2014-03" db="EMBL/GenBank/DDBJ databases">
        <title>The whipworm genome and dual-species transcriptomics of an intimate host-pathogen interaction.</title>
        <authorList>
            <person name="Foth B.J."/>
            <person name="Tsai I.J."/>
            <person name="Reid A.J."/>
            <person name="Bancroft A.J."/>
            <person name="Nichol S."/>
            <person name="Tracey A."/>
            <person name="Holroyd N."/>
            <person name="Cotton J.A."/>
            <person name="Stanley E.J."/>
            <person name="Zarowiecki M."/>
            <person name="Liu J.Z."/>
            <person name="Huckvale T."/>
            <person name="Cooper P.J."/>
            <person name="Grencis R.K."/>
            <person name="Berriman M."/>
        </authorList>
    </citation>
    <scope>NUCLEOTIDE SEQUENCE [LARGE SCALE GENOMIC DNA]</scope>
</reference>
<sequence>MFEQTDVTAESVCSADMSTEVLLRELMALKELTELPQLVQTISCIESKDTPLANDLLDLCAQVVLPRLERSCEELVDTLRRVTLKRDQVNRRKPTVVTVEQAEALSKADQQEDKYMETAVISNMSSPLSVPPIYESSTALNTAEVEDSCNLKTISDFNYSEINSIGIQAVEKPCTFSYDEVICDTHFIGRLSLCRDELPQLRQHPSKHSLNENSAAVNANQLAKPCEGKVDNRVNLTLEMHDKAIYVKGNSQNMKISLDF</sequence>
<dbReference type="AlphaFoldDB" id="A0A077ZJ11"/>
<proteinExistence type="predicted"/>
<evidence type="ECO:0000313" key="1">
    <source>
        <dbReference type="EMBL" id="CDW59719.1"/>
    </source>
</evidence>